<dbReference type="PROSITE" id="PS00107">
    <property type="entry name" value="PROTEIN_KINASE_ATP"/>
    <property type="match status" value="1"/>
</dbReference>
<evidence type="ECO:0000256" key="4">
    <source>
        <dbReference type="SAM" id="MobiDB-lite"/>
    </source>
</evidence>
<feature type="domain" description="Protein kinase" evidence="5">
    <location>
        <begin position="292"/>
        <end position="574"/>
    </location>
</feature>
<dbReference type="OMA" id="DAHANAW"/>
<comment type="caution">
    <text evidence="6">The sequence shown here is derived from an EMBL/GenBank/DDBJ whole genome shotgun (WGS) entry which is preliminary data.</text>
</comment>
<dbReference type="Gene3D" id="3.30.200.20">
    <property type="entry name" value="Phosphorylase Kinase, domain 1"/>
    <property type="match status" value="1"/>
</dbReference>
<evidence type="ECO:0000313" key="6">
    <source>
        <dbReference type="EMBL" id="KAG8468911.1"/>
    </source>
</evidence>
<dbReference type="GO" id="GO:0004674">
    <property type="term" value="F:protein serine/threonine kinase activity"/>
    <property type="evidence" value="ECO:0007669"/>
    <property type="project" value="TreeGrafter"/>
</dbReference>
<organism evidence="6 7">
    <name type="scientific">Diacronema lutheri</name>
    <name type="common">Unicellular marine alga</name>
    <name type="synonym">Monochrysis lutheri</name>
    <dbReference type="NCBI Taxonomy" id="2081491"/>
    <lineage>
        <taxon>Eukaryota</taxon>
        <taxon>Haptista</taxon>
        <taxon>Haptophyta</taxon>
        <taxon>Pavlovophyceae</taxon>
        <taxon>Pavlovales</taxon>
        <taxon>Pavlovaceae</taxon>
        <taxon>Diacronema</taxon>
    </lineage>
</organism>
<dbReference type="InterPro" id="IPR051681">
    <property type="entry name" value="Ser/Thr_Kinases-Pseudokinases"/>
</dbReference>
<sequence>MMHAHRPASPQLAERTPRLLAAFPGVPDLTKDALTHAQSHIRLPASNLVRSSTGLSASQRDPRLALAHAARRYASSPVAASPRVRLGLAPTPRARQQPPSLLALDGQQRLAAMPTAAQSLSARSRPPTRTRTSCSIPPRHSARVALPTSIGPTAHTLHIAQRSDSELSAVAIARRGAPGGATSHRGVQPARRSKSSSPPRVERFALSATMPPMRSMPLALALSADAPSAVELPALSASAAGKLGRSLSLLALNRVPRVEAREAARLEHDASALSALSLLTDRPAWATSASEIRLIERIGVGAFGEVFRAEWRGRQVAVKRLHADGGSAGAARERGKERALAFVAEMRLMAALHHAHIVEFLAGCLEQGALCMAHELCAHELHALLHGRAVLHGSLQLPLAVQLKWAREIALGVAYLHAQQPPIAHRDLKPANILLTASWVAKVSDFGAARVRSSAHIETARIGTCRWMAPEVLRQRPHDERADAFSFGIVLYELASRRLPYDEVAQQQVEVAIITGRQPPPGYARAFDQLAPAPPASVREAMVALAESCLEADFTRRPRFHQVESELQSAQNLLLRDAHANAWLAPADPPGDGPVDDAETVVPPHAQHALATRTGAACDATDFRSVAERQLQRLLAMSARLLAADAHRLDVERAASRTSAVGSHVDSDTDSDADSSSKSSVPSP</sequence>
<keyword evidence="7" id="KW-1185">Reference proteome</keyword>
<dbReference type="PROSITE" id="PS00108">
    <property type="entry name" value="PROTEIN_KINASE_ST"/>
    <property type="match status" value="1"/>
</dbReference>
<feature type="region of interest" description="Disordered" evidence="4">
    <location>
        <begin position="176"/>
        <end position="201"/>
    </location>
</feature>
<keyword evidence="2 3" id="KW-0067">ATP-binding</keyword>
<accession>A0A8J5XHC1</accession>
<dbReference type="GO" id="GO:0005524">
    <property type="term" value="F:ATP binding"/>
    <property type="evidence" value="ECO:0007669"/>
    <property type="project" value="UniProtKB-UniRule"/>
</dbReference>
<dbReference type="EMBL" id="JAGTXO010000003">
    <property type="protein sequence ID" value="KAG8468911.1"/>
    <property type="molecule type" value="Genomic_DNA"/>
</dbReference>
<name>A0A8J5XHC1_DIALT</name>
<dbReference type="Proteomes" id="UP000751190">
    <property type="component" value="Unassembled WGS sequence"/>
</dbReference>
<feature type="region of interest" description="Disordered" evidence="4">
    <location>
        <begin position="653"/>
        <end position="684"/>
    </location>
</feature>
<evidence type="ECO:0000256" key="1">
    <source>
        <dbReference type="ARBA" id="ARBA00022741"/>
    </source>
</evidence>
<dbReference type="InterPro" id="IPR017441">
    <property type="entry name" value="Protein_kinase_ATP_BS"/>
</dbReference>
<dbReference type="InterPro" id="IPR000719">
    <property type="entry name" value="Prot_kinase_dom"/>
</dbReference>
<dbReference type="InterPro" id="IPR008271">
    <property type="entry name" value="Ser/Thr_kinase_AS"/>
</dbReference>
<reference evidence="6" key="1">
    <citation type="submission" date="2021-05" db="EMBL/GenBank/DDBJ databases">
        <title>The genome of the haptophyte Pavlova lutheri (Diacronema luteri, Pavlovales) - a model for lipid biosynthesis in eukaryotic algae.</title>
        <authorList>
            <person name="Hulatt C.J."/>
            <person name="Posewitz M.C."/>
        </authorList>
    </citation>
    <scope>NUCLEOTIDE SEQUENCE</scope>
    <source>
        <strain evidence="6">NIVA-4/92</strain>
    </source>
</reference>
<feature type="compositionally biased region" description="Low complexity" evidence="4">
    <location>
        <begin position="119"/>
        <end position="136"/>
    </location>
</feature>
<feature type="region of interest" description="Disordered" evidence="4">
    <location>
        <begin position="117"/>
        <end position="136"/>
    </location>
</feature>
<dbReference type="SUPFAM" id="SSF56112">
    <property type="entry name" value="Protein kinase-like (PK-like)"/>
    <property type="match status" value="1"/>
</dbReference>
<evidence type="ECO:0000256" key="3">
    <source>
        <dbReference type="PROSITE-ProRule" id="PRU10141"/>
    </source>
</evidence>
<evidence type="ECO:0000313" key="7">
    <source>
        <dbReference type="Proteomes" id="UP000751190"/>
    </source>
</evidence>
<evidence type="ECO:0000256" key="2">
    <source>
        <dbReference type="ARBA" id="ARBA00022840"/>
    </source>
</evidence>
<evidence type="ECO:0000259" key="5">
    <source>
        <dbReference type="PROSITE" id="PS50011"/>
    </source>
</evidence>
<dbReference type="AlphaFoldDB" id="A0A8J5XHC1"/>
<protein>
    <recommendedName>
        <fullName evidence="5">Protein kinase domain-containing protein</fullName>
    </recommendedName>
</protein>
<proteinExistence type="predicted"/>
<dbReference type="Pfam" id="PF00069">
    <property type="entry name" value="Pkinase"/>
    <property type="match status" value="1"/>
</dbReference>
<feature type="binding site" evidence="3">
    <location>
        <position position="319"/>
    </location>
    <ligand>
        <name>ATP</name>
        <dbReference type="ChEBI" id="CHEBI:30616"/>
    </ligand>
</feature>
<dbReference type="SMART" id="SM00220">
    <property type="entry name" value="S_TKc"/>
    <property type="match status" value="1"/>
</dbReference>
<dbReference type="OrthoDB" id="339325at2759"/>
<feature type="compositionally biased region" description="Low complexity" evidence="4">
    <location>
        <begin position="674"/>
        <end position="684"/>
    </location>
</feature>
<dbReference type="PROSITE" id="PS50011">
    <property type="entry name" value="PROTEIN_KINASE_DOM"/>
    <property type="match status" value="1"/>
</dbReference>
<keyword evidence="1 3" id="KW-0547">Nucleotide-binding</keyword>
<dbReference type="PANTHER" id="PTHR44329">
    <property type="entry name" value="SERINE/THREONINE-PROTEIN KINASE TNNI3K-RELATED"/>
    <property type="match status" value="1"/>
</dbReference>
<dbReference type="Gene3D" id="1.10.510.10">
    <property type="entry name" value="Transferase(Phosphotransferase) domain 1"/>
    <property type="match status" value="1"/>
</dbReference>
<dbReference type="InterPro" id="IPR011009">
    <property type="entry name" value="Kinase-like_dom_sf"/>
</dbReference>
<gene>
    <name evidence="6" type="ORF">KFE25_007429</name>
</gene>